<proteinExistence type="predicted"/>
<dbReference type="KEGG" id="csq:CSCA_2234"/>
<evidence type="ECO:0000313" key="2">
    <source>
        <dbReference type="Proteomes" id="UP000033115"/>
    </source>
</evidence>
<dbReference type="RefSeq" id="WP_148552412.1">
    <property type="nucleotide sequence ID" value="NZ_CP009933.1"/>
</dbReference>
<organism evidence="1 2">
    <name type="scientific">Clostridium scatologenes</name>
    <dbReference type="NCBI Taxonomy" id="1548"/>
    <lineage>
        <taxon>Bacteria</taxon>
        <taxon>Bacillati</taxon>
        <taxon>Bacillota</taxon>
        <taxon>Clostridia</taxon>
        <taxon>Eubacteriales</taxon>
        <taxon>Clostridiaceae</taxon>
        <taxon>Clostridium</taxon>
    </lineage>
</organism>
<protein>
    <recommendedName>
        <fullName evidence="3">Cyclic lactone autoinducer peptide</fullName>
    </recommendedName>
</protein>
<reference evidence="1 2" key="1">
    <citation type="journal article" date="2015" name="J. Biotechnol.">
        <title>Complete genome sequence of a malodorant-producing acetogen, Clostridium scatologenes ATCC 25775(T).</title>
        <authorList>
            <person name="Zhu Z."/>
            <person name="Guo T."/>
            <person name="Zheng H."/>
            <person name="Song T."/>
            <person name="Ouyang P."/>
            <person name="Xie J."/>
        </authorList>
    </citation>
    <scope>NUCLEOTIDE SEQUENCE [LARGE SCALE GENOMIC DNA]</scope>
    <source>
        <strain evidence="1 2">ATCC 25775</strain>
    </source>
</reference>
<dbReference type="EMBL" id="CP009933">
    <property type="protein sequence ID" value="AKA69359.1"/>
    <property type="molecule type" value="Genomic_DNA"/>
</dbReference>
<evidence type="ECO:0008006" key="3">
    <source>
        <dbReference type="Google" id="ProtNLM"/>
    </source>
</evidence>
<dbReference type="Proteomes" id="UP000033115">
    <property type="component" value="Chromosome"/>
</dbReference>
<accession>A0A0E3M812</accession>
<dbReference type="HOGENOM" id="CLU_216754_0_0_9"/>
<dbReference type="AlphaFoldDB" id="A0A0E3M812"/>
<dbReference type="NCBIfam" id="TIGR04223">
    <property type="entry name" value="quorum_AgrD"/>
    <property type="match status" value="1"/>
</dbReference>
<keyword evidence="2" id="KW-1185">Reference proteome</keyword>
<name>A0A0E3M812_CLOSL</name>
<evidence type="ECO:0000313" key="1">
    <source>
        <dbReference type="EMBL" id="AKA69359.1"/>
    </source>
</evidence>
<sequence>MMFFKKNFSKKVLKTLGSVCLFLGTLAIVPTSYASGQQPKCPDELLK</sequence>
<gene>
    <name evidence="1" type="ORF">CSCA_2234</name>
</gene>
<dbReference type="InterPro" id="IPR009229">
    <property type="entry name" value="AgrD"/>
</dbReference>
<dbReference type="STRING" id="1548.CSCA_2234"/>